<dbReference type="PANTHER" id="PTHR32114:SF2">
    <property type="entry name" value="ABC TRANSPORTER ABCH.3"/>
    <property type="match status" value="1"/>
</dbReference>
<comment type="subunit">
    <text evidence="2">Heterodimer of SbcC and SbcD.</text>
</comment>
<dbReference type="Pfam" id="PF13476">
    <property type="entry name" value="AAA_23"/>
    <property type="match status" value="1"/>
</dbReference>
<protein>
    <recommendedName>
        <fullName evidence="3">Nuclease SbcCD subunit C</fullName>
    </recommendedName>
</protein>
<dbReference type="InterPro" id="IPR027417">
    <property type="entry name" value="P-loop_NTPase"/>
</dbReference>
<comment type="similarity">
    <text evidence="1">Belongs to the SMC family. SbcC subfamily.</text>
</comment>
<feature type="domain" description="Rad50/SbcC-type AAA" evidence="5">
    <location>
        <begin position="54"/>
        <end position="109"/>
    </location>
</feature>
<evidence type="ECO:0000256" key="2">
    <source>
        <dbReference type="ARBA" id="ARBA00011322"/>
    </source>
</evidence>
<accession>A0ABV8VH17</accession>
<evidence type="ECO:0000259" key="5">
    <source>
        <dbReference type="Pfam" id="PF13476"/>
    </source>
</evidence>
<evidence type="ECO:0000313" key="6">
    <source>
        <dbReference type="EMBL" id="MFC4375314.1"/>
    </source>
</evidence>
<feature type="region of interest" description="Disordered" evidence="4">
    <location>
        <begin position="398"/>
        <end position="417"/>
    </location>
</feature>
<dbReference type="RefSeq" id="WP_378561799.1">
    <property type="nucleotide sequence ID" value="NZ_JBHSDL010000014.1"/>
</dbReference>
<gene>
    <name evidence="6" type="ORF">ACFO5K_14535</name>
</gene>
<name>A0ABV8VH17_9NOCA</name>
<proteinExistence type="inferred from homology"/>
<sequence>MCSEQIAEVVARELDADPAVEQRVAEYVLAALTEVGSAADTTDSGDTGVFLRAITVHGFRGIGPTATLRLNPGPGLTLVVGRNGSGKSSFAEAAEFALTGGNRRWDGRTSAWREGWRNLHEPDLARIEVELLTTGPDPELTVATHWAAGAELADAQWTEQRGTAPPTVLDPRTTRQRLDLYRPFLSYSELGALVDGKPSDLFDALHRLLGLDQLAAAAELIRTRKLELERAVKLSRHDHADLLAELAAVDDERARRVAELLQAPEPDLDAVAAAVQGSVLGVESPEGLRAVLRLRLPDAARVAAAVDRLVAAATDLDRHATADAESDLRILELLTRAREHVVAAGTCPCPLCGRGGLDADWLADTDTEIARRSAELSALRAARAEFDAALARARTLPTAPPTEFGEPTTVPAQGDPLSGGREKVARLWSEWAALGVADYDAHLPDRLRTAHTAVSAELAALQRDTRAELARLDAVWSPLVPRVLAWLDPARAVAADAAELRVVRRAADWLKSATARIRGERMRPLETTARWVWSTLRQQSNVELGAIRLQGSAGTARRVLLDVTVDEVDGAALGVMSQGELHALGLSLFLPRATVEHSPFRFVMIDDPVQAMDPAKVDGLARVLAEVASTRQVIVFTHDERLAEAVRRMQLDATVLEVQRRERSVVELRVTGDPVRRYLDDARSLLRTPQLPPAIADELVATCCRSAIEAAGLAKARRELLATGLAHGEVERRVRNAHTTRAMITLALMGPGARVDDLNKHLSAVGGRWLVGVLRDATAGAHVPIDRPMRELISDTERFITWLRAHEPAGVRA</sequence>
<evidence type="ECO:0000256" key="3">
    <source>
        <dbReference type="ARBA" id="ARBA00013368"/>
    </source>
</evidence>
<evidence type="ECO:0000256" key="1">
    <source>
        <dbReference type="ARBA" id="ARBA00006930"/>
    </source>
</evidence>
<reference evidence="7" key="1">
    <citation type="journal article" date="2019" name="Int. J. Syst. Evol. Microbiol.">
        <title>The Global Catalogue of Microorganisms (GCM) 10K type strain sequencing project: providing services to taxonomists for standard genome sequencing and annotation.</title>
        <authorList>
            <consortium name="The Broad Institute Genomics Platform"/>
            <consortium name="The Broad Institute Genome Sequencing Center for Infectious Disease"/>
            <person name="Wu L."/>
            <person name="Ma J."/>
        </authorList>
    </citation>
    <scope>NUCLEOTIDE SEQUENCE [LARGE SCALE GENOMIC DNA]</scope>
    <source>
        <strain evidence="7">IBRC-M 10490</strain>
    </source>
</reference>
<dbReference type="InterPro" id="IPR038729">
    <property type="entry name" value="Rad50/SbcC_AAA"/>
</dbReference>
<comment type="caution">
    <text evidence="6">The sequence shown here is derived from an EMBL/GenBank/DDBJ whole genome shotgun (WGS) entry which is preliminary data.</text>
</comment>
<keyword evidence="7" id="KW-1185">Reference proteome</keyword>
<dbReference type="Gene3D" id="3.40.50.300">
    <property type="entry name" value="P-loop containing nucleotide triphosphate hydrolases"/>
    <property type="match status" value="2"/>
</dbReference>
<dbReference type="EMBL" id="JBHSDL010000014">
    <property type="protein sequence ID" value="MFC4375314.1"/>
    <property type="molecule type" value="Genomic_DNA"/>
</dbReference>
<organism evidence="6 7">
    <name type="scientific">Nocardia halotolerans</name>
    <dbReference type="NCBI Taxonomy" id="1755878"/>
    <lineage>
        <taxon>Bacteria</taxon>
        <taxon>Bacillati</taxon>
        <taxon>Actinomycetota</taxon>
        <taxon>Actinomycetes</taxon>
        <taxon>Mycobacteriales</taxon>
        <taxon>Nocardiaceae</taxon>
        <taxon>Nocardia</taxon>
    </lineage>
</organism>
<dbReference type="Proteomes" id="UP001595844">
    <property type="component" value="Unassembled WGS sequence"/>
</dbReference>
<dbReference type="SUPFAM" id="SSF52540">
    <property type="entry name" value="P-loop containing nucleoside triphosphate hydrolases"/>
    <property type="match status" value="1"/>
</dbReference>
<evidence type="ECO:0000256" key="4">
    <source>
        <dbReference type="SAM" id="MobiDB-lite"/>
    </source>
</evidence>
<dbReference type="PANTHER" id="PTHR32114">
    <property type="entry name" value="ABC TRANSPORTER ABCH.3"/>
    <property type="match status" value="1"/>
</dbReference>
<evidence type="ECO:0000313" key="7">
    <source>
        <dbReference type="Proteomes" id="UP001595844"/>
    </source>
</evidence>